<keyword evidence="2 7" id="KW-0813">Transport</keyword>
<feature type="transmembrane region" description="Helical" evidence="7">
    <location>
        <begin position="110"/>
        <end position="129"/>
    </location>
</feature>
<accession>A0A8J7GLI2</accession>
<proteinExistence type="inferred from homology"/>
<dbReference type="Proteomes" id="UP000622552">
    <property type="component" value="Unassembled WGS sequence"/>
</dbReference>
<evidence type="ECO:0000256" key="3">
    <source>
        <dbReference type="ARBA" id="ARBA00022475"/>
    </source>
</evidence>
<dbReference type="InterPro" id="IPR035906">
    <property type="entry name" value="MetI-like_sf"/>
</dbReference>
<evidence type="ECO:0000256" key="5">
    <source>
        <dbReference type="ARBA" id="ARBA00022989"/>
    </source>
</evidence>
<dbReference type="InterPro" id="IPR050901">
    <property type="entry name" value="BP-dep_ABC_trans_perm"/>
</dbReference>
<dbReference type="GO" id="GO:0005886">
    <property type="term" value="C:plasma membrane"/>
    <property type="evidence" value="ECO:0007669"/>
    <property type="project" value="UniProtKB-SubCell"/>
</dbReference>
<name>A0A8J7GLI2_9ACTN</name>
<organism evidence="9 10">
    <name type="scientific">Longispora fulva</name>
    <dbReference type="NCBI Taxonomy" id="619741"/>
    <lineage>
        <taxon>Bacteria</taxon>
        <taxon>Bacillati</taxon>
        <taxon>Actinomycetota</taxon>
        <taxon>Actinomycetes</taxon>
        <taxon>Micromonosporales</taxon>
        <taxon>Micromonosporaceae</taxon>
        <taxon>Longispora</taxon>
    </lineage>
</organism>
<evidence type="ECO:0000256" key="1">
    <source>
        <dbReference type="ARBA" id="ARBA00004651"/>
    </source>
</evidence>
<dbReference type="AlphaFoldDB" id="A0A8J7GLI2"/>
<keyword evidence="6 7" id="KW-0472">Membrane</keyword>
<comment type="caution">
    <text evidence="9">The sequence shown here is derived from an EMBL/GenBank/DDBJ whole genome shotgun (WGS) entry which is preliminary data.</text>
</comment>
<reference evidence="9" key="1">
    <citation type="submission" date="2020-11" db="EMBL/GenBank/DDBJ databases">
        <title>Sequencing the genomes of 1000 actinobacteria strains.</title>
        <authorList>
            <person name="Klenk H.-P."/>
        </authorList>
    </citation>
    <scope>NUCLEOTIDE SEQUENCE</scope>
    <source>
        <strain evidence="9">DSM 45356</strain>
    </source>
</reference>
<dbReference type="CDD" id="cd06261">
    <property type="entry name" value="TM_PBP2"/>
    <property type="match status" value="1"/>
</dbReference>
<evidence type="ECO:0000256" key="7">
    <source>
        <dbReference type="RuleBase" id="RU363032"/>
    </source>
</evidence>
<keyword evidence="9" id="KW-0762">Sugar transport</keyword>
<dbReference type="GO" id="GO:0055085">
    <property type="term" value="P:transmembrane transport"/>
    <property type="evidence" value="ECO:0007669"/>
    <property type="project" value="InterPro"/>
</dbReference>
<keyword evidence="4 7" id="KW-0812">Transmembrane</keyword>
<keyword evidence="5 7" id="KW-1133">Transmembrane helix</keyword>
<dbReference type="PROSITE" id="PS50928">
    <property type="entry name" value="ABC_TM1"/>
    <property type="match status" value="1"/>
</dbReference>
<dbReference type="PANTHER" id="PTHR32243:SF18">
    <property type="entry name" value="INNER MEMBRANE ABC TRANSPORTER PERMEASE PROTEIN YCJP"/>
    <property type="match status" value="1"/>
</dbReference>
<evidence type="ECO:0000256" key="2">
    <source>
        <dbReference type="ARBA" id="ARBA00022448"/>
    </source>
</evidence>
<evidence type="ECO:0000259" key="8">
    <source>
        <dbReference type="PROSITE" id="PS50928"/>
    </source>
</evidence>
<evidence type="ECO:0000256" key="4">
    <source>
        <dbReference type="ARBA" id="ARBA00022692"/>
    </source>
</evidence>
<feature type="transmembrane region" description="Helical" evidence="7">
    <location>
        <begin position="242"/>
        <end position="263"/>
    </location>
</feature>
<protein>
    <submittedName>
        <fullName evidence="9">Multiple sugar transport system permease protein</fullName>
    </submittedName>
</protein>
<feature type="transmembrane region" description="Helical" evidence="7">
    <location>
        <begin position="76"/>
        <end position="98"/>
    </location>
</feature>
<keyword evidence="10" id="KW-1185">Reference proteome</keyword>
<keyword evidence="3" id="KW-1003">Cell membrane</keyword>
<evidence type="ECO:0000313" key="9">
    <source>
        <dbReference type="EMBL" id="MBG6135209.1"/>
    </source>
</evidence>
<dbReference type="PANTHER" id="PTHR32243">
    <property type="entry name" value="MALTOSE TRANSPORT SYSTEM PERMEASE-RELATED"/>
    <property type="match status" value="1"/>
</dbReference>
<feature type="transmembrane region" description="Helical" evidence="7">
    <location>
        <begin position="141"/>
        <end position="164"/>
    </location>
</feature>
<dbReference type="RefSeq" id="WP_197002352.1">
    <property type="nucleotide sequence ID" value="NZ_BONS01000003.1"/>
</dbReference>
<feature type="transmembrane region" description="Helical" evidence="7">
    <location>
        <begin position="185"/>
        <end position="209"/>
    </location>
</feature>
<sequence length="278" mass="30243">MRYKIFIHAAAAFVAAVFLAPLAWLVIASVSEPRDLLARPLHWIPEHPTWSRYDAIANSDGSDVAGLFRQSMGNSVIVALGTVAVSMVIGVLGGYALARLRFRFRRSTMVAFLIAYMLPPIALLIPLYLVLTQLQLLDSKIGLIVVYTSFTTPFVLWIMTNQFLSLPVELEEAARVDGCSRLGALLRVVLPVARPGLFATMMFTFLMSWDEFLYALIFTATPEAKTVPVAIAEFTGRYSADFGLVAAGGVLATLPPVLLALAFQRYVVDGLAAASVKG</sequence>
<evidence type="ECO:0000313" key="10">
    <source>
        <dbReference type="Proteomes" id="UP000622552"/>
    </source>
</evidence>
<gene>
    <name evidence="9" type="ORF">IW245_001403</name>
</gene>
<dbReference type="EMBL" id="JADOUF010000001">
    <property type="protein sequence ID" value="MBG6135209.1"/>
    <property type="molecule type" value="Genomic_DNA"/>
</dbReference>
<dbReference type="Pfam" id="PF00528">
    <property type="entry name" value="BPD_transp_1"/>
    <property type="match status" value="1"/>
</dbReference>
<feature type="domain" description="ABC transmembrane type-1" evidence="8">
    <location>
        <begin position="72"/>
        <end position="263"/>
    </location>
</feature>
<dbReference type="Gene3D" id="1.10.3720.10">
    <property type="entry name" value="MetI-like"/>
    <property type="match status" value="1"/>
</dbReference>
<dbReference type="SUPFAM" id="SSF161098">
    <property type="entry name" value="MetI-like"/>
    <property type="match status" value="1"/>
</dbReference>
<comment type="subcellular location">
    <subcellularLocation>
        <location evidence="1 7">Cell membrane</location>
        <topology evidence="1 7">Multi-pass membrane protein</topology>
    </subcellularLocation>
</comment>
<comment type="similarity">
    <text evidence="7">Belongs to the binding-protein-dependent transport system permease family.</text>
</comment>
<dbReference type="InterPro" id="IPR000515">
    <property type="entry name" value="MetI-like"/>
</dbReference>
<evidence type="ECO:0000256" key="6">
    <source>
        <dbReference type="ARBA" id="ARBA00023136"/>
    </source>
</evidence>